<dbReference type="PANTHER" id="PTHR10587">
    <property type="entry name" value="GLYCOSYL TRANSFERASE-RELATED"/>
    <property type="match status" value="1"/>
</dbReference>
<keyword evidence="3" id="KW-1185">Reference proteome</keyword>
<dbReference type="Pfam" id="PF01522">
    <property type="entry name" value="Polysacc_deac_1"/>
    <property type="match status" value="1"/>
</dbReference>
<evidence type="ECO:0000313" key="3">
    <source>
        <dbReference type="Proteomes" id="UP000198504"/>
    </source>
</evidence>
<dbReference type="AlphaFoldDB" id="A0A1H9CWI7"/>
<gene>
    <name evidence="2" type="ORF">SAMN05421756_102352</name>
</gene>
<evidence type="ECO:0000313" key="2">
    <source>
        <dbReference type="EMBL" id="SEQ05580.1"/>
    </source>
</evidence>
<dbReference type="InterPro" id="IPR050248">
    <property type="entry name" value="Polysacc_deacetylase_ArnD"/>
</dbReference>
<proteinExistence type="predicted"/>
<dbReference type="OrthoDB" id="3173508at2"/>
<accession>A0A1H9CWI7</accession>
<dbReference type="PROSITE" id="PS51677">
    <property type="entry name" value="NODB"/>
    <property type="match status" value="1"/>
</dbReference>
<dbReference type="InterPro" id="IPR002509">
    <property type="entry name" value="NODB_dom"/>
</dbReference>
<organism evidence="2 3">
    <name type="scientific">Microlunatus flavus</name>
    <dbReference type="NCBI Taxonomy" id="1036181"/>
    <lineage>
        <taxon>Bacteria</taxon>
        <taxon>Bacillati</taxon>
        <taxon>Actinomycetota</taxon>
        <taxon>Actinomycetes</taxon>
        <taxon>Propionibacteriales</taxon>
        <taxon>Propionibacteriaceae</taxon>
        <taxon>Microlunatus</taxon>
    </lineage>
</organism>
<feature type="domain" description="NodB homology" evidence="1">
    <location>
        <begin position="33"/>
        <end position="221"/>
    </location>
</feature>
<dbReference type="EMBL" id="FOFA01000002">
    <property type="protein sequence ID" value="SEQ05580.1"/>
    <property type="molecule type" value="Genomic_DNA"/>
</dbReference>
<protein>
    <submittedName>
        <fullName evidence="2">Chitooligosaccharide deacetylase</fullName>
    </submittedName>
</protein>
<dbReference type="PANTHER" id="PTHR10587:SF137">
    <property type="entry name" value="4-DEOXY-4-FORMAMIDO-L-ARABINOSE-PHOSPHOUNDECAPRENOL DEFORMYLASE ARND-RELATED"/>
    <property type="match status" value="1"/>
</dbReference>
<dbReference type="GO" id="GO:0005975">
    <property type="term" value="P:carbohydrate metabolic process"/>
    <property type="evidence" value="ECO:0007669"/>
    <property type="project" value="InterPro"/>
</dbReference>
<dbReference type="Gene3D" id="3.20.20.370">
    <property type="entry name" value="Glycoside hydrolase/deacetylase"/>
    <property type="match status" value="1"/>
</dbReference>
<dbReference type="InterPro" id="IPR011330">
    <property type="entry name" value="Glyco_hydro/deAcase_b/a-brl"/>
</dbReference>
<sequence>MRGLIRRLDGRRQAWRWRLLDALAGSVRRTGPGTVALTFDDGPRPGSTDRVLDVLAELGVPATFFCVGRNAERHPELVRRAQAEGHAVGSHSHTHPDPQVTPLRVLAADYRRGHAAVEDALGGPVALFRPPRGWIDLPRAFQLRRAGTPPVLWSVDPQDWHPEAQRDLVAEVAGAAGERDVVLLHDWVEQPWDVRALDRSQTVTALAGVVAAVRARGLGFSTLAGRAG</sequence>
<reference evidence="3" key="1">
    <citation type="submission" date="2016-10" db="EMBL/GenBank/DDBJ databases">
        <authorList>
            <person name="Varghese N."/>
            <person name="Submissions S."/>
        </authorList>
    </citation>
    <scope>NUCLEOTIDE SEQUENCE [LARGE SCALE GENOMIC DNA]</scope>
    <source>
        <strain evidence="3">CGMCC 4.6856</strain>
    </source>
</reference>
<dbReference type="CDD" id="cd10917">
    <property type="entry name" value="CE4_NodB_like_6s_7s"/>
    <property type="match status" value="1"/>
</dbReference>
<dbReference type="GO" id="GO:0016810">
    <property type="term" value="F:hydrolase activity, acting on carbon-nitrogen (but not peptide) bonds"/>
    <property type="evidence" value="ECO:0007669"/>
    <property type="project" value="InterPro"/>
</dbReference>
<name>A0A1H9CWI7_9ACTN</name>
<evidence type="ECO:0000259" key="1">
    <source>
        <dbReference type="PROSITE" id="PS51677"/>
    </source>
</evidence>
<dbReference type="RefSeq" id="WP_091178236.1">
    <property type="nucleotide sequence ID" value="NZ_FOFA01000002.1"/>
</dbReference>
<dbReference type="STRING" id="1036181.SAMN05421756_102352"/>
<dbReference type="SUPFAM" id="SSF88713">
    <property type="entry name" value="Glycoside hydrolase/deacetylase"/>
    <property type="match status" value="1"/>
</dbReference>
<dbReference type="Proteomes" id="UP000198504">
    <property type="component" value="Unassembled WGS sequence"/>
</dbReference>